<dbReference type="Proteomes" id="UP000689195">
    <property type="component" value="Unassembled WGS sequence"/>
</dbReference>
<organism evidence="1 2">
    <name type="scientific">Paramecium pentaurelia</name>
    <dbReference type="NCBI Taxonomy" id="43138"/>
    <lineage>
        <taxon>Eukaryota</taxon>
        <taxon>Sar</taxon>
        <taxon>Alveolata</taxon>
        <taxon>Ciliophora</taxon>
        <taxon>Intramacronucleata</taxon>
        <taxon>Oligohymenophorea</taxon>
        <taxon>Peniculida</taxon>
        <taxon>Parameciidae</taxon>
        <taxon>Paramecium</taxon>
    </lineage>
</organism>
<protein>
    <recommendedName>
        <fullName evidence="3">MORN repeat protein</fullName>
    </recommendedName>
</protein>
<name>A0A8S1TGW4_9CILI</name>
<dbReference type="PANTHER" id="PTHR33706:SF1">
    <property type="entry name" value="TPR REPEAT PROTEIN"/>
    <property type="match status" value="1"/>
</dbReference>
<reference evidence="1" key="1">
    <citation type="submission" date="2021-01" db="EMBL/GenBank/DDBJ databases">
        <authorList>
            <consortium name="Genoscope - CEA"/>
            <person name="William W."/>
        </authorList>
    </citation>
    <scope>NUCLEOTIDE SEQUENCE</scope>
</reference>
<gene>
    <name evidence="1" type="ORF">PPENT_87.1.T0210390</name>
</gene>
<dbReference type="AlphaFoldDB" id="A0A8S1TGW4"/>
<proteinExistence type="predicted"/>
<evidence type="ECO:0008006" key="3">
    <source>
        <dbReference type="Google" id="ProtNLM"/>
    </source>
</evidence>
<comment type="caution">
    <text evidence="1">The sequence shown here is derived from an EMBL/GenBank/DDBJ whole genome shotgun (WGS) entry which is preliminary data.</text>
</comment>
<keyword evidence="2" id="KW-1185">Reference proteome</keyword>
<accession>A0A8S1TGW4</accession>
<evidence type="ECO:0000313" key="1">
    <source>
        <dbReference type="EMBL" id="CAD8151510.1"/>
    </source>
</evidence>
<dbReference type="EMBL" id="CAJJDO010000021">
    <property type="protein sequence ID" value="CAD8151510.1"/>
    <property type="molecule type" value="Genomic_DNA"/>
</dbReference>
<dbReference type="OrthoDB" id="309239at2759"/>
<sequence length="307" mass="36201">MIQNNWCQGEIYNISGRQGFYSYYWLFEKTTFQIKFTNDSEIIYSQFGNILRTEKIIDKKNKTIIMTNLEQIKHLKWEGEYGINNVQTGKWIAFWKGKQLDVGGEYNENGLKIGKWIELFENYWEYSPVTYIGEYQDGNKQGIWDTFYEKQKIGGGTYQNGNKIGNWIDLYENYYCSCKVTYTGEYQNNNKIGRWDTIYQNRIIGSTNYDQNGVKNGKGIELNENFYYCCQVVYIGEYKNNIKIGRWDTIYLENNIIIGGGNYDNNGLKEGEWVDLHDGYNIYYKQIQSGTYKNGIRQGTFIESFLT</sequence>
<dbReference type="PANTHER" id="PTHR33706">
    <property type="entry name" value="MORN VARIANT REPEAT PROTEIN"/>
    <property type="match status" value="1"/>
</dbReference>
<evidence type="ECO:0000313" key="2">
    <source>
        <dbReference type="Proteomes" id="UP000689195"/>
    </source>
</evidence>